<feature type="domain" description="Plastocyanin-like" evidence="2">
    <location>
        <begin position="109"/>
        <end position="207"/>
    </location>
</feature>
<dbReference type="Proteomes" id="UP000222542">
    <property type="component" value="Unassembled WGS sequence"/>
</dbReference>
<reference evidence="3 4" key="2">
    <citation type="journal article" date="2017" name="Genome Biol.">
        <title>New reference genome sequences of hot pepper reveal the massive evolution of plant disease-resistance genes by retroduplication.</title>
        <authorList>
            <person name="Kim S."/>
            <person name="Park J."/>
            <person name="Yeom S.I."/>
            <person name="Kim Y.M."/>
            <person name="Seo E."/>
            <person name="Kim K.T."/>
            <person name="Kim M.S."/>
            <person name="Lee J.M."/>
            <person name="Cheong K."/>
            <person name="Shin H.S."/>
            <person name="Kim S.B."/>
            <person name="Han K."/>
            <person name="Lee J."/>
            <person name="Park M."/>
            <person name="Lee H.A."/>
            <person name="Lee H.Y."/>
            <person name="Lee Y."/>
            <person name="Oh S."/>
            <person name="Lee J.H."/>
            <person name="Choi E."/>
            <person name="Choi E."/>
            <person name="Lee S.E."/>
            <person name="Jeon J."/>
            <person name="Kim H."/>
            <person name="Choi G."/>
            <person name="Song H."/>
            <person name="Lee J."/>
            <person name="Lee S.C."/>
            <person name="Kwon J.K."/>
            <person name="Lee H.Y."/>
            <person name="Koo N."/>
            <person name="Hong Y."/>
            <person name="Kim R.W."/>
            <person name="Kang W.H."/>
            <person name="Huh J.H."/>
            <person name="Kang B.C."/>
            <person name="Yang T.J."/>
            <person name="Lee Y.H."/>
            <person name="Bennetzen J.L."/>
            <person name="Choi D."/>
        </authorList>
    </citation>
    <scope>NUCLEOTIDE SEQUENCE [LARGE SCALE GENOMIC DNA]</scope>
    <source>
        <strain evidence="4">cv. CM334</strain>
    </source>
</reference>
<dbReference type="Gramene" id="PHT69906">
    <property type="protein sequence ID" value="PHT69906"/>
    <property type="gene ID" value="T459_25010"/>
</dbReference>
<dbReference type="PANTHER" id="PTHR11709:SF443">
    <property type="entry name" value="LACCASE-15"/>
    <property type="match status" value="1"/>
</dbReference>
<organism evidence="3 4">
    <name type="scientific">Capsicum annuum</name>
    <name type="common">Capsicum pepper</name>
    <dbReference type="NCBI Taxonomy" id="4072"/>
    <lineage>
        <taxon>Eukaryota</taxon>
        <taxon>Viridiplantae</taxon>
        <taxon>Streptophyta</taxon>
        <taxon>Embryophyta</taxon>
        <taxon>Tracheophyta</taxon>
        <taxon>Spermatophyta</taxon>
        <taxon>Magnoliopsida</taxon>
        <taxon>eudicotyledons</taxon>
        <taxon>Gunneridae</taxon>
        <taxon>Pentapetalae</taxon>
        <taxon>asterids</taxon>
        <taxon>lamiids</taxon>
        <taxon>Solanales</taxon>
        <taxon>Solanaceae</taxon>
        <taxon>Solanoideae</taxon>
        <taxon>Capsiceae</taxon>
        <taxon>Capsicum</taxon>
    </lineage>
</organism>
<evidence type="ECO:0000256" key="1">
    <source>
        <dbReference type="ARBA" id="ARBA00010609"/>
    </source>
</evidence>
<keyword evidence="4" id="KW-1185">Reference proteome</keyword>
<accession>A0A2G2YJI3</accession>
<comment type="caution">
    <text evidence="3">The sequence shown here is derived from an EMBL/GenBank/DDBJ whole genome shotgun (WGS) entry which is preliminary data.</text>
</comment>
<dbReference type="InterPro" id="IPR011706">
    <property type="entry name" value="Cu-oxidase_C"/>
</dbReference>
<sequence length="219" mass="25023">MIRMPQFNFTRTFKSLANKQHPMDVPLNITTNLLFAFSMNTLPCQNESCSGPNGDRFAVSMNNTSFVLTRIDILGAYYKNIKGLYRDEFPSFLQFNFNFIGDSLPMELQRPDQRTQVHVLEYGTNIEIVLQGTSLLGGIDHPIHLHGYSFYVVGLGLGNFDKDKDLFQYNLVDPPLQSTIAIVRNGWATIRFKVDNPGVWFIHCHFQRRIQDPNSLGAK</sequence>
<dbReference type="SUPFAM" id="SSF49503">
    <property type="entry name" value="Cupredoxins"/>
    <property type="match status" value="1"/>
</dbReference>
<comment type="similarity">
    <text evidence="1">Belongs to the multicopper oxidase family.</text>
</comment>
<dbReference type="InterPro" id="IPR045087">
    <property type="entry name" value="Cu-oxidase_fam"/>
</dbReference>
<dbReference type="Pfam" id="PF07731">
    <property type="entry name" value="Cu-oxidase_2"/>
    <property type="match status" value="1"/>
</dbReference>
<evidence type="ECO:0000313" key="4">
    <source>
        <dbReference type="Proteomes" id="UP000222542"/>
    </source>
</evidence>
<dbReference type="InterPro" id="IPR008972">
    <property type="entry name" value="Cupredoxin"/>
</dbReference>
<gene>
    <name evidence="3" type="ORF">T459_25010</name>
</gene>
<dbReference type="PANTHER" id="PTHR11709">
    <property type="entry name" value="MULTI-COPPER OXIDASE"/>
    <property type="match status" value="1"/>
</dbReference>
<evidence type="ECO:0000259" key="2">
    <source>
        <dbReference type="Pfam" id="PF07731"/>
    </source>
</evidence>
<name>A0A2G2YJI3_CAPAN</name>
<proteinExistence type="inferred from homology"/>
<dbReference type="EMBL" id="AYRZ02000010">
    <property type="protein sequence ID" value="PHT69906.1"/>
    <property type="molecule type" value="Genomic_DNA"/>
</dbReference>
<dbReference type="AlphaFoldDB" id="A0A2G2YJI3"/>
<protein>
    <recommendedName>
        <fullName evidence="2">Plastocyanin-like domain-containing protein</fullName>
    </recommendedName>
</protein>
<dbReference type="OMA" id="CQNESCS"/>
<dbReference type="STRING" id="4072.A0A2G2YJI3"/>
<dbReference type="GO" id="GO:0016491">
    <property type="term" value="F:oxidoreductase activity"/>
    <property type="evidence" value="ECO:0007669"/>
    <property type="project" value="InterPro"/>
</dbReference>
<dbReference type="Gene3D" id="2.60.40.420">
    <property type="entry name" value="Cupredoxins - blue copper proteins"/>
    <property type="match status" value="1"/>
</dbReference>
<dbReference type="GO" id="GO:0005507">
    <property type="term" value="F:copper ion binding"/>
    <property type="evidence" value="ECO:0007669"/>
    <property type="project" value="InterPro"/>
</dbReference>
<reference evidence="3 4" key="1">
    <citation type="journal article" date="2014" name="Nat. Genet.">
        <title>Genome sequence of the hot pepper provides insights into the evolution of pungency in Capsicum species.</title>
        <authorList>
            <person name="Kim S."/>
            <person name="Park M."/>
            <person name="Yeom S.I."/>
            <person name="Kim Y.M."/>
            <person name="Lee J.M."/>
            <person name="Lee H.A."/>
            <person name="Seo E."/>
            <person name="Choi J."/>
            <person name="Cheong K."/>
            <person name="Kim K.T."/>
            <person name="Jung K."/>
            <person name="Lee G.W."/>
            <person name="Oh S.K."/>
            <person name="Bae C."/>
            <person name="Kim S.B."/>
            <person name="Lee H.Y."/>
            <person name="Kim S.Y."/>
            <person name="Kim M.S."/>
            <person name="Kang B.C."/>
            <person name="Jo Y.D."/>
            <person name="Yang H.B."/>
            <person name="Jeong H.J."/>
            <person name="Kang W.H."/>
            <person name="Kwon J.K."/>
            <person name="Shin C."/>
            <person name="Lim J.Y."/>
            <person name="Park J.H."/>
            <person name="Huh J.H."/>
            <person name="Kim J.S."/>
            <person name="Kim B.D."/>
            <person name="Cohen O."/>
            <person name="Paran I."/>
            <person name="Suh M.C."/>
            <person name="Lee S.B."/>
            <person name="Kim Y.K."/>
            <person name="Shin Y."/>
            <person name="Noh S.J."/>
            <person name="Park J."/>
            <person name="Seo Y.S."/>
            <person name="Kwon S.Y."/>
            <person name="Kim H.A."/>
            <person name="Park J.M."/>
            <person name="Kim H.J."/>
            <person name="Choi S.B."/>
            <person name="Bosland P.W."/>
            <person name="Reeves G."/>
            <person name="Jo S.H."/>
            <person name="Lee B.W."/>
            <person name="Cho H.T."/>
            <person name="Choi H.S."/>
            <person name="Lee M.S."/>
            <person name="Yu Y."/>
            <person name="Do Choi Y."/>
            <person name="Park B.S."/>
            <person name="van Deynze A."/>
            <person name="Ashrafi H."/>
            <person name="Hill T."/>
            <person name="Kim W.T."/>
            <person name="Pai H.S."/>
            <person name="Ahn H.K."/>
            <person name="Yeam I."/>
            <person name="Giovannoni J.J."/>
            <person name="Rose J.K."/>
            <person name="Sorensen I."/>
            <person name="Lee S.J."/>
            <person name="Kim R.W."/>
            <person name="Choi I.Y."/>
            <person name="Choi B.S."/>
            <person name="Lim J.S."/>
            <person name="Lee Y.H."/>
            <person name="Choi D."/>
        </authorList>
    </citation>
    <scope>NUCLEOTIDE SEQUENCE [LARGE SCALE GENOMIC DNA]</scope>
    <source>
        <strain evidence="4">cv. CM334</strain>
    </source>
</reference>
<evidence type="ECO:0000313" key="3">
    <source>
        <dbReference type="EMBL" id="PHT69906.1"/>
    </source>
</evidence>